<evidence type="ECO:0000256" key="4">
    <source>
        <dbReference type="ARBA" id="ARBA00012355"/>
    </source>
</evidence>
<comment type="catalytic activity">
    <reaction evidence="8 9">
        <text>L-2,4-diaminobutanoate + acetyl-CoA = (2S)-4-acetamido-2-aminobutanoate + CoA + H(+)</text>
        <dbReference type="Rhea" id="RHEA:16901"/>
        <dbReference type="ChEBI" id="CHEBI:15378"/>
        <dbReference type="ChEBI" id="CHEBI:57287"/>
        <dbReference type="ChEBI" id="CHEBI:57288"/>
        <dbReference type="ChEBI" id="CHEBI:58761"/>
        <dbReference type="ChEBI" id="CHEBI:58929"/>
        <dbReference type="EC" id="2.3.1.178"/>
    </reaction>
</comment>
<evidence type="ECO:0000256" key="1">
    <source>
        <dbReference type="ARBA" id="ARBA00003741"/>
    </source>
</evidence>
<dbReference type="CDD" id="cd04301">
    <property type="entry name" value="NAT_SF"/>
    <property type="match status" value="1"/>
</dbReference>
<evidence type="ECO:0000256" key="6">
    <source>
        <dbReference type="ARBA" id="ARBA00022679"/>
    </source>
</evidence>
<proteinExistence type="inferred from homology"/>
<dbReference type="GO" id="GO:0033816">
    <property type="term" value="F:diaminobutyrate acetyltransferase activity"/>
    <property type="evidence" value="ECO:0007669"/>
    <property type="project" value="UniProtKB-EC"/>
</dbReference>
<keyword evidence="6 9" id="KW-0808">Transferase</keyword>
<comment type="function">
    <text evidence="1 9">Catalyzes the acetylation of L-2,4-diaminobutyrate (DABA) to gamma-N-acetyl-alpha,gamma-diaminobutyric acid (ADABA) with acetyl coenzyme A.</text>
</comment>
<evidence type="ECO:0000259" key="10">
    <source>
        <dbReference type="PROSITE" id="PS51186"/>
    </source>
</evidence>
<evidence type="ECO:0000256" key="9">
    <source>
        <dbReference type="RuleBase" id="RU365045"/>
    </source>
</evidence>
<dbReference type="Gene3D" id="3.40.630.30">
    <property type="match status" value="1"/>
</dbReference>
<protein>
    <recommendedName>
        <fullName evidence="5 9">L-2,4-diaminobutyric acid acetyltransferase</fullName>
        <shortName evidence="9">DABA acetyltransferase</shortName>
        <ecNumber evidence="4 9">2.3.1.178</ecNumber>
    </recommendedName>
</protein>
<dbReference type="PROSITE" id="PS51186">
    <property type="entry name" value="GNAT"/>
    <property type="match status" value="1"/>
</dbReference>
<reference evidence="11" key="1">
    <citation type="submission" date="2023-06" db="EMBL/GenBank/DDBJ databases">
        <title>Gordonia sp. nov. and Pseudochrobactrum sp. nov., two species isolated from the burying beetle Nicrophorus vespilloides.</title>
        <authorList>
            <person name="Poehlein A."/>
            <person name="Guzman J."/>
            <person name="Daniel R."/>
            <person name="Vilcinskas A."/>
        </authorList>
    </citation>
    <scope>NUCLEOTIDE SEQUENCE</scope>
    <source>
        <strain evidence="11">MP11Mi</strain>
    </source>
</reference>
<evidence type="ECO:0000256" key="2">
    <source>
        <dbReference type="ARBA" id="ARBA00004978"/>
    </source>
</evidence>
<dbReference type="AlphaFoldDB" id="A0AA97D0J2"/>
<sequence>MNCTKIGHPVGVSVARVTSTWRLVSLGQVMNPQTENTFDLNDHHGVAYRRPRATDGIRMWEIARDSQVLDVNSSYAYVLWGEDFSDTSIVAEVEERVVGFVTGYRRPQAPDALMVWQVAVDSDQRGKRIAGTMLRELFKRNTGSGVTAIHTTISPDNEASQALFAGVARELGLEFTRQPFLKAELFGDSHEPEDLYRLSPASA</sequence>
<keyword evidence="7 9" id="KW-0012">Acyltransferase</keyword>
<comment type="similarity">
    <text evidence="3 9">Belongs to the acetyltransferase family. EctA subfamily.</text>
</comment>
<dbReference type="NCBIfam" id="TIGR02406">
    <property type="entry name" value="ectoine_EctA"/>
    <property type="match status" value="1"/>
</dbReference>
<evidence type="ECO:0000256" key="5">
    <source>
        <dbReference type="ARBA" id="ARBA00017935"/>
    </source>
</evidence>
<dbReference type="InterPro" id="IPR000182">
    <property type="entry name" value="GNAT_dom"/>
</dbReference>
<organism evidence="11">
    <name type="scientific">Gordonia sp. MP11Mi</name>
    <dbReference type="NCBI Taxonomy" id="3022769"/>
    <lineage>
        <taxon>Bacteria</taxon>
        <taxon>Bacillati</taxon>
        <taxon>Actinomycetota</taxon>
        <taxon>Actinomycetes</taxon>
        <taxon>Mycobacteriales</taxon>
        <taxon>Gordoniaceae</taxon>
        <taxon>Gordonia</taxon>
    </lineage>
</organism>
<evidence type="ECO:0000313" key="11">
    <source>
        <dbReference type="EMBL" id="WOC14540.1"/>
    </source>
</evidence>
<comment type="pathway">
    <text evidence="2 9">Amine and polyamine biosynthesis; ectoine biosynthesis; L-ectoine from L-aspartate 4-semialdehyde: step 2/3.</text>
</comment>
<evidence type="ECO:0000256" key="8">
    <source>
        <dbReference type="ARBA" id="ARBA00048924"/>
    </source>
</evidence>
<dbReference type="SUPFAM" id="SSF55729">
    <property type="entry name" value="Acyl-CoA N-acyltransferases (Nat)"/>
    <property type="match status" value="1"/>
</dbReference>
<accession>A0AA97D0J2</accession>
<dbReference type="InterPro" id="IPR012772">
    <property type="entry name" value="Ectoine_EctA"/>
</dbReference>
<dbReference type="EC" id="2.3.1.178" evidence="4 9"/>
<name>A0AA97D0J2_9ACTN</name>
<feature type="domain" description="N-acetyltransferase" evidence="10">
    <location>
        <begin position="46"/>
        <end position="198"/>
    </location>
</feature>
<evidence type="ECO:0000256" key="7">
    <source>
        <dbReference type="ARBA" id="ARBA00023315"/>
    </source>
</evidence>
<dbReference type="EMBL" id="CP128986">
    <property type="protein sequence ID" value="WOC14540.1"/>
    <property type="molecule type" value="Genomic_DNA"/>
</dbReference>
<dbReference type="Pfam" id="PF00583">
    <property type="entry name" value="Acetyltransf_1"/>
    <property type="match status" value="1"/>
</dbReference>
<dbReference type="GO" id="GO:0019491">
    <property type="term" value="P:ectoine biosynthetic process"/>
    <property type="evidence" value="ECO:0007669"/>
    <property type="project" value="InterPro"/>
</dbReference>
<gene>
    <name evidence="9" type="primary">ectA</name>
    <name evidence="11" type="ORF">MP11Mi_36620</name>
</gene>
<dbReference type="InterPro" id="IPR016181">
    <property type="entry name" value="Acyl_CoA_acyltransferase"/>
</dbReference>
<evidence type="ECO:0000256" key="3">
    <source>
        <dbReference type="ARBA" id="ARBA00010712"/>
    </source>
</evidence>